<dbReference type="Proteomes" id="UP001304683">
    <property type="component" value="Chromosome"/>
</dbReference>
<dbReference type="PIRSF" id="PIRSF003107">
    <property type="entry name" value="PhoU"/>
    <property type="match status" value="1"/>
</dbReference>
<accession>A0ABZ0QLK2</accession>
<dbReference type="RefSeq" id="WP_318750219.1">
    <property type="nucleotide sequence ID" value="NZ_CP132508.1"/>
</dbReference>
<dbReference type="Pfam" id="PF01895">
    <property type="entry name" value="PhoU"/>
    <property type="match status" value="2"/>
</dbReference>
<protein>
    <recommendedName>
        <fullName evidence="1">Phosphate-specific transport system accessory protein PhoU</fullName>
    </recommendedName>
</protein>
<comment type="subunit">
    <text evidence="1">Homodimer.</text>
</comment>
<evidence type="ECO:0000313" key="3">
    <source>
        <dbReference type="EMBL" id="WPD18374.1"/>
    </source>
</evidence>
<organism evidence="3 4">
    <name type="scientific">Thermaerobacter composti</name>
    <dbReference type="NCBI Taxonomy" id="554949"/>
    <lineage>
        <taxon>Bacteria</taxon>
        <taxon>Bacillati</taxon>
        <taxon>Bacillota</taxon>
        <taxon>Clostridia</taxon>
        <taxon>Eubacteriales</taxon>
        <taxon>Clostridiales Family XVII. Incertae Sedis</taxon>
        <taxon>Thermaerobacter</taxon>
    </lineage>
</organism>
<dbReference type="NCBIfam" id="TIGR02135">
    <property type="entry name" value="phoU_full"/>
    <property type="match status" value="1"/>
</dbReference>
<dbReference type="InterPro" id="IPR026022">
    <property type="entry name" value="PhoU_dom"/>
</dbReference>
<feature type="domain" description="PhoU" evidence="2">
    <location>
        <begin position="17"/>
        <end position="104"/>
    </location>
</feature>
<name>A0ABZ0QLK2_9FIRM</name>
<keyword evidence="4" id="KW-1185">Reference proteome</keyword>
<dbReference type="PANTHER" id="PTHR42930">
    <property type="entry name" value="PHOSPHATE-SPECIFIC TRANSPORT SYSTEM ACCESSORY PROTEIN PHOU"/>
    <property type="match status" value="1"/>
</dbReference>
<dbReference type="SUPFAM" id="SSF109755">
    <property type="entry name" value="PhoU-like"/>
    <property type="match status" value="1"/>
</dbReference>
<proteinExistence type="inferred from homology"/>
<comment type="function">
    <text evidence="1">Plays a role in the regulation of phosphate uptake.</text>
</comment>
<keyword evidence="1" id="KW-0963">Cytoplasm</keyword>
<feature type="domain" description="PhoU" evidence="2">
    <location>
        <begin position="120"/>
        <end position="205"/>
    </location>
</feature>
<dbReference type="InterPro" id="IPR038078">
    <property type="entry name" value="PhoU-like_sf"/>
</dbReference>
<evidence type="ECO:0000313" key="4">
    <source>
        <dbReference type="Proteomes" id="UP001304683"/>
    </source>
</evidence>
<dbReference type="InterPro" id="IPR028366">
    <property type="entry name" value="PhoU"/>
</dbReference>
<dbReference type="PANTHER" id="PTHR42930:SF3">
    <property type="entry name" value="PHOSPHATE-SPECIFIC TRANSPORT SYSTEM ACCESSORY PROTEIN PHOU"/>
    <property type="match status" value="1"/>
</dbReference>
<comment type="similarity">
    <text evidence="1">Belongs to the PhoU family.</text>
</comment>
<keyword evidence="1" id="KW-0813">Transport</keyword>
<evidence type="ECO:0000256" key="1">
    <source>
        <dbReference type="PIRNR" id="PIRNR003107"/>
    </source>
</evidence>
<reference evidence="3 4" key="1">
    <citation type="submission" date="2023-08" db="EMBL/GenBank/DDBJ databases">
        <title>Genome sequence of Thermaerobacter compostii strain Ins1, a spore-forming filamentous bacterium isolated from a deep geothermal reservoir.</title>
        <authorList>
            <person name="Bregnard D."/>
            <person name="Gonzalez D."/>
            <person name="Junier P."/>
        </authorList>
    </citation>
    <scope>NUCLEOTIDE SEQUENCE [LARGE SCALE GENOMIC DNA]</scope>
    <source>
        <strain evidence="3 4">Ins1</strain>
    </source>
</reference>
<keyword evidence="1" id="KW-0592">Phosphate transport</keyword>
<dbReference type="Gene3D" id="1.20.58.220">
    <property type="entry name" value="Phosphate transport system protein phou homolog 2, domain 2"/>
    <property type="match status" value="1"/>
</dbReference>
<dbReference type="EMBL" id="CP132508">
    <property type="protein sequence ID" value="WPD18374.1"/>
    <property type="molecule type" value="Genomic_DNA"/>
</dbReference>
<comment type="subcellular location">
    <subcellularLocation>
        <location evidence="1">Cytoplasm</location>
    </subcellularLocation>
</comment>
<evidence type="ECO:0000259" key="2">
    <source>
        <dbReference type="Pfam" id="PF01895"/>
    </source>
</evidence>
<sequence>MTRISYHAELDALRQDLLRMGTQVEEAIRLAVDSLKERDAAKARRVLELEDQADRMELDIERRCLNLIALQQPMASDLRQIGMTLKVITDLERMADHAHDIAKVTLRLGSEPLIKPLVDIPRMAEIAEKMVRDGLKAFVEGDVELARAMVARDDELDHLFNQIFRELLMIMREKPGTVEQATQLLMVASHLERIGDHATNLAEWVIYLVTGVREELND</sequence>
<gene>
    <name evidence="3" type="primary">phoU</name>
    <name evidence="3" type="ORF">Q5761_08320</name>
</gene>